<organism evidence="3">
    <name type="scientific">Candidatus Kentrum sp. TC</name>
    <dbReference type="NCBI Taxonomy" id="2126339"/>
    <lineage>
        <taxon>Bacteria</taxon>
        <taxon>Pseudomonadati</taxon>
        <taxon>Pseudomonadota</taxon>
        <taxon>Gammaproteobacteria</taxon>
        <taxon>Candidatus Kentrum</taxon>
    </lineage>
</organism>
<evidence type="ECO:0000256" key="1">
    <source>
        <dbReference type="ARBA" id="ARBA00022729"/>
    </source>
</evidence>
<dbReference type="Gene3D" id="3.40.190.10">
    <property type="entry name" value="Periplasmic binding protein-like II"/>
    <property type="match status" value="2"/>
</dbReference>
<reference evidence="3" key="1">
    <citation type="submission" date="2019-02" db="EMBL/GenBank/DDBJ databases">
        <authorList>
            <person name="Gruber-Vodicka R. H."/>
            <person name="Seah K. B. B."/>
        </authorList>
    </citation>
    <scope>NUCLEOTIDE SEQUENCE</scope>
    <source>
        <strain evidence="3">BECK_BZ125</strain>
    </source>
</reference>
<gene>
    <name evidence="3" type="ORF">BECKTC1821E_GA0114239_100274</name>
</gene>
<accession>A0A450YA47</accession>
<dbReference type="InterPro" id="IPR024370">
    <property type="entry name" value="PBP_domain"/>
</dbReference>
<proteinExistence type="predicted"/>
<evidence type="ECO:0000313" key="3">
    <source>
        <dbReference type="EMBL" id="VFK38411.1"/>
    </source>
</evidence>
<dbReference type="PANTHER" id="PTHR30570:SF1">
    <property type="entry name" value="PHOSPHATE-BINDING PROTEIN PSTS"/>
    <property type="match status" value="1"/>
</dbReference>
<dbReference type="InterPro" id="IPR050811">
    <property type="entry name" value="Phosphate_ABC_transporter"/>
</dbReference>
<dbReference type="PANTHER" id="PTHR30570">
    <property type="entry name" value="PERIPLASMIC PHOSPHATE BINDING COMPONENT OF PHOSPHATE ABC TRANSPORTER"/>
    <property type="match status" value="1"/>
</dbReference>
<evidence type="ECO:0000259" key="2">
    <source>
        <dbReference type="Pfam" id="PF12849"/>
    </source>
</evidence>
<dbReference type="SUPFAM" id="SSF53850">
    <property type="entry name" value="Periplasmic binding protein-like II"/>
    <property type="match status" value="1"/>
</dbReference>
<protein>
    <submittedName>
        <fullName evidence="3">Phosphate transport system substrate-binding protein</fullName>
    </submittedName>
</protein>
<dbReference type="Pfam" id="PF12849">
    <property type="entry name" value="PBP_like_2"/>
    <property type="match status" value="1"/>
</dbReference>
<dbReference type="EMBL" id="CAADFT010000002">
    <property type="protein sequence ID" value="VFK38411.1"/>
    <property type="molecule type" value="Genomic_DNA"/>
</dbReference>
<keyword evidence="1" id="KW-0732">Signal</keyword>
<name>A0A450YA47_9GAMM</name>
<dbReference type="AlphaFoldDB" id="A0A450YA47"/>
<sequence>MKKSVIGIAFGALITSGPVFSRDYISIVGSSTVYPFATVVAEQFGKSTSFKTPKIESTGSGGGLKLFCGGVGVEYPDVTNASRRIKASEVKSCARNNVKEIVEIKIGYDGIVIANAKKAEPVILARKDLFLALAKQVPDPKTGKLVENPHKTWKDINAALPASKIEVLGPPPTSGTRDAFVELALGGGAGKFPSLKKLRGIKRDDVAALEKAMSELGLSETLHDEMKKKKGKAPKGKDIFKAIAHAIREDGAFIEAGENDNLIVQKLDANPKAFGIFGFSFLEQNEDKVQGAGIDGVAPTFENISNGKYPVSRPLFFYVKKAHVERIPGMKEYLTEFTSEKAWGPEGYLADKGMIPMPDEERKKFRDDAKNLTNLSLP</sequence>
<feature type="domain" description="PBP" evidence="2">
    <location>
        <begin position="22"/>
        <end position="340"/>
    </location>
</feature>